<protein>
    <submittedName>
        <fullName evidence="1">Uncharacterized protein</fullName>
    </submittedName>
</protein>
<evidence type="ECO:0000313" key="1">
    <source>
        <dbReference type="EMBL" id="RAI27905.1"/>
    </source>
</evidence>
<accession>A0A327JQC7</accession>
<reference evidence="1 2" key="1">
    <citation type="submission" date="2017-07" db="EMBL/GenBank/DDBJ databases">
        <title>Draft Genome Sequences of Select Purple Nonsulfur Bacteria.</title>
        <authorList>
            <person name="Lasarre B."/>
            <person name="Mckinlay J.B."/>
        </authorList>
    </citation>
    <scope>NUCLEOTIDE SEQUENCE [LARGE SCALE GENOMIC DNA]</scope>
    <source>
        <strain evidence="1 2">DSM 11290</strain>
    </source>
</reference>
<dbReference type="RefSeq" id="WP_111433892.1">
    <property type="nucleotide sequence ID" value="NZ_JACIGG010000004.1"/>
</dbReference>
<dbReference type="AlphaFoldDB" id="A0A327JQC7"/>
<dbReference type="EMBL" id="NPEV01000013">
    <property type="protein sequence ID" value="RAI27905.1"/>
    <property type="molecule type" value="Genomic_DNA"/>
</dbReference>
<gene>
    <name evidence="1" type="ORF">CH339_08350</name>
</gene>
<keyword evidence="2" id="KW-1185">Reference proteome</keyword>
<evidence type="ECO:0000313" key="2">
    <source>
        <dbReference type="Proteomes" id="UP000249299"/>
    </source>
</evidence>
<name>A0A327JQC7_9HYPH</name>
<sequence>MRLSLLALGGAAVVGLAIFGGPDEARAAGREDLRVKMVDECVFDLWKRPDQRESAATRCKCAASSAVKKLSAADIADEPFFGDGLTSTQSDALKASLKSCN</sequence>
<proteinExistence type="predicted"/>
<dbReference type="Proteomes" id="UP000249299">
    <property type="component" value="Unassembled WGS sequence"/>
</dbReference>
<comment type="caution">
    <text evidence="1">The sequence shown here is derived from an EMBL/GenBank/DDBJ whole genome shotgun (WGS) entry which is preliminary data.</text>
</comment>
<organism evidence="1 2">
    <name type="scientific">Rhodobium orientis</name>
    <dbReference type="NCBI Taxonomy" id="34017"/>
    <lineage>
        <taxon>Bacteria</taxon>
        <taxon>Pseudomonadati</taxon>
        <taxon>Pseudomonadota</taxon>
        <taxon>Alphaproteobacteria</taxon>
        <taxon>Hyphomicrobiales</taxon>
        <taxon>Rhodobiaceae</taxon>
        <taxon>Rhodobium</taxon>
    </lineage>
</organism>